<dbReference type="EMBL" id="JANBUN010004047">
    <property type="protein sequence ID" value="KAJ2788528.1"/>
    <property type="molecule type" value="Genomic_DNA"/>
</dbReference>
<evidence type="ECO:0000313" key="1">
    <source>
        <dbReference type="EMBL" id="KAJ2788528.1"/>
    </source>
</evidence>
<protein>
    <submittedName>
        <fullName evidence="1">Multidrug resistance-associated protein 4</fullName>
    </submittedName>
</protein>
<dbReference type="Proteomes" id="UP001140087">
    <property type="component" value="Unassembled WGS sequence"/>
</dbReference>
<reference evidence="1" key="1">
    <citation type="submission" date="2022-07" db="EMBL/GenBank/DDBJ databases">
        <title>Phylogenomic reconstructions and comparative analyses of Kickxellomycotina fungi.</title>
        <authorList>
            <person name="Reynolds N.K."/>
            <person name="Stajich J.E."/>
            <person name="Barry K."/>
            <person name="Grigoriev I.V."/>
            <person name="Crous P."/>
            <person name="Smith M.E."/>
        </authorList>
    </citation>
    <scope>NUCLEOTIDE SEQUENCE</scope>
    <source>
        <strain evidence="1">BCRC 34780</strain>
    </source>
</reference>
<comment type="caution">
    <text evidence="1">The sequence shown here is derived from an EMBL/GenBank/DDBJ whole genome shotgun (WGS) entry which is preliminary data.</text>
</comment>
<feature type="non-terminal residue" evidence="1">
    <location>
        <position position="1"/>
    </location>
</feature>
<accession>A0ACC1KE60</accession>
<keyword evidence="2" id="KW-1185">Reference proteome</keyword>
<evidence type="ECO:0000313" key="2">
    <source>
        <dbReference type="Proteomes" id="UP001140087"/>
    </source>
</evidence>
<gene>
    <name evidence="1" type="primary">ABCC4_4</name>
    <name evidence="1" type="ORF">H4R21_006981</name>
</gene>
<name>A0ACC1KE60_9FUNG</name>
<feature type="non-terminal residue" evidence="1">
    <location>
        <position position="291"/>
    </location>
</feature>
<sequence length="291" mass="32435">PSGTYVEQPDYDLFDEDKGKWIEGVGLDKWVCWGGSNFSVGQRQLVSICRALLWQRRILVLDEATANIDGETDQVIQGVLRSEFEDCTVLTIAHRLDTVMDCDRILVMDQGRAVEFDSPANLLARDSQFAQLVECMRLIDSIGHCWHIQPPTLALDDCPAYDDGSTMAGAQGGRSVTVHQLHSNFAEIQNELKRVLDGINAGRILESFDILSKVTDAVVVSCEALGLASELPVVETLHRDNFWRALNQCWLVALQNVSAARSDEDRLLEEHIVHLQSSVVRWADSLAQFGL</sequence>
<proteinExistence type="predicted"/>
<organism evidence="1 2">
    <name type="scientific">Coemansia helicoidea</name>
    <dbReference type="NCBI Taxonomy" id="1286919"/>
    <lineage>
        <taxon>Eukaryota</taxon>
        <taxon>Fungi</taxon>
        <taxon>Fungi incertae sedis</taxon>
        <taxon>Zoopagomycota</taxon>
        <taxon>Kickxellomycotina</taxon>
        <taxon>Kickxellomycetes</taxon>
        <taxon>Kickxellales</taxon>
        <taxon>Kickxellaceae</taxon>
        <taxon>Coemansia</taxon>
    </lineage>
</organism>